<dbReference type="Gene3D" id="3.40.50.450">
    <property type="match status" value="1"/>
</dbReference>
<dbReference type="Proteomes" id="UP000789901">
    <property type="component" value="Unassembled WGS sequence"/>
</dbReference>
<evidence type="ECO:0000313" key="3">
    <source>
        <dbReference type="Proteomes" id="UP000789901"/>
    </source>
</evidence>
<dbReference type="SUPFAM" id="SSF52980">
    <property type="entry name" value="Restriction endonuclease-like"/>
    <property type="match status" value="1"/>
</dbReference>
<feature type="domain" description="Restriction endonuclease type IV Mrr" evidence="1">
    <location>
        <begin position="8"/>
        <end position="104"/>
    </location>
</feature>
<evidence type="ECO:0000259" key="1">
    <source>
        <dbReference type="Pfam" id="PF04471"/>
    </source>
</evidence>
<dbReference type="EMBL" id="CAJVQB010072232">
    <property type="protein sequence ID" value="CAG8843384.1"/>
    <property type="molecule type" value="Genomic_DNA"/>
</dbReference>
<dbReference type="InterPro" id="IPR024755">
    <property type="entry name" value="cpYpsA"/>
</dbReference>
<dbReference type="InterPro" id="IPR007560">
    <property type="entry name" value="Restrct_endonuc_IV_Mrr"/>
</dbReference>
<proteinExistence type="predicted"/>
<feature type="non-terminal residue" evidence="2">
    <location>
        <position position="237"/>
    </location>
</feature>
<gene>
    <name evidence="2" type="ORF">GMARGA_LOCUS36513</name>
</gene>
<dbReference type="Pfam" id="PF12694">
    <property type="entry name" value="cpYpsA"/>
    <property type="match status" value="1"/>
</dbReference>
<sequence>GDESNQATFEKNGFDVGYNKEIIYNDRDKDLVIIFDGFKILLRCKFRKRVNVRSNDIDMFVTTLQENYKDHVGFMVSNKGYGETAKERAKKFKIHMCRTENLVKRLLKHVDALKLSRMMDAVLRHIESSKKIKTTSRNNESIIVRFENNFNFELTGWCPKNRKAEDGKIDKKYPMCETTTDYYSERTEMNVCYAEATLILLLLGSNIDKEDNICKVYEWIIKNDIKTLNVGGPREST</sequence>
<comment type="caution">
    <text evidence="2">The sequence shown here is derived from an EMBL/GenBank/DDBJ whole genome shotgun (WGS) entry which is preliminary data.</text>
</comment>
<reference evidence="2 3" key="1">
    <citation type="submission" date="2021-06" db="EMBL/GenBank/DDBJ databases">
        <authorList>
            <person name="Kallberg Y."/>
            <person name="Tangrot J."/>
            <person name="Rosling A."/>
        </authorList>
    </citation>
    <scope>NUCLEOTIDE SEQUENCE [LARGE SCALE GENOMIC DNA]</scope>
    <source>
        <strain evidence="2 3">120-4 pot B 10/14</strain>
    </source>
</reference>
<dbReference type="Pfam" id="PF04471">
    <property type="entry name" value="Mrr_cat"/>
    <property type="match status" value="1"/>
</dbReference>
<feature type="non-terminal residue" evidence="2">
    <location>
        <position position="1"/>
    </location>
</feature>
<accession>A0ABN7WY90</accession>
<organism evidence="2 3">
    <name type="scientific">Gigaspora margarita</name>
    <dbReference type="NCBI Taxonomy" id="4874"/>
    <lineage>
        <taxon>Eukaryota</taxon>
        <taxon>Fungi</taxon>
        <taxon>Fungi incertae sedis</taxon>
        <taxon>Mucoromycota</taxon>
        <taxon>Glomeromycotina</taxon>
        <taxon>Glomeromycetes</taxon>
        <taxon>Diversisporales</taxon>
        <taxon>Gigasporaceae</taxon>
        <taxon>Gigaspora</taxon>
    </lineage>
</organism>
<evidence type="ECO:0000313" key="2">
    <source>
        <dbReference type="EMBL" id="CAG8843384.1"/>
    </source>
</evidence>
<protein>
    <submittedName>
        <fullName evidence="2">20821_t:CDS:1</fullName>
    </submittedName>
</protein>
<keyword evidence="3" id="KW-1185">Reference proteome</keyword>
<name>A0ABN7WY90_GIGMA</name>
<dbReference type="InterPro" id="IPR011335">
    <property type="entry name" value="Restrct_endonuc-II-like"/>
</dbReference>